<evidence type="ECO:0000313" key="3">
    <source>
        <dbReference type="Proteomes" id="UP001370348"/>
    </source>
</evidence>
<accession>A0ABZ2M9U2</accession>
<evidence type="ECO:0008006" key="4">
    <source>
        <dbReference type="Google" id="ProtNLM"/>
    </source>
</evidence>
<feature type="region of interest" description="Disordered" evidence="1">
    <location>
        <begin position="45"/>
        <end position="98"/>
    </location>
</feature>
<evidence type="ECO:0000313" key="2">
    <source>
        <dbReference type="EMBL" id="WXB19252.1"/>
    </source>
</evidence>
<name>A0ABZ2M9U2_9BACT</name>
<proteinExistence type="predicted"/>
<dbReference type="Proteomes" id="UP001370348">
    <property type="component" value="Chromosome"/>
</dbReference>
<gene>
    <name evidence="2" type="ORF">LZC94_18705</name>
</gene>
<dbReference type="RefSeq" id="WP_394828875.1">
    <property type="nucleotide sequence ID" value="NZ_CP089984.1"/>
</dbReference>
<evidence type="ECO:0000256" key="1">
    <source>
        <dbReference type="SAM" id="MobiDB-lite"/>
    </source>
</evidence>
<dbReference type="EMBL" id="CP089984">
    <property type="protein sequence ID" value="WXB19252.1"/>
    <property type="molecule type" value="Genomic_DNA"/>
</dbReference>
<keyword evidence="3" id="KW-1185">Reference proteome</keyword>
<protein>
    <recommendedName>
        <fullName evidence="4">Dickkopf N-terminal cysteine-rich domain-containing protein</fullName>
    </recommendedName>
</protein>
<sequence length="98" mass="10047">MFPLVVASCSENKLAGPGGDCFQATDCEDGLVCVPSGNRKVCSNDITGLQTPPAKDASLNDAARADAPVPNDAYRPPDTSVPDTRPPVDTGVVDTGTD</sequence>
<organism evidence="2 3">
    <name type="scientific">Pendulispora albinea</name>
    <dbReference type="NCBI Taxonomy" id="2741071"/>
    <lineage>
        <taxon>Bacteria</taxon>
        <taxon>Pseudomonadati</taxon>
        <taxon>Myxococcota</taxon>
        <taxon>Myxococcia</taxon>
        <taxon>Myxococcales</taxon>
        <taxon>Sorangiineae</taxon>
        <taxon>Pendulisporaceae</taxon>
        <taxon>Pendulispora</taxon>
    </lineage>
</organism>
<reference evidence="2 3" key="1">
    <citation type="submission" date="2021-12" db="EMBL/GenBank/DDBJ databases">
        <title>Discovery of the Pendulisporaceae a myxobacterial family with distinct sporulation behavior and unique specialized metabolism.</title>
        <authorList>
            <person name="Garcia R."/>
            <person name="Popoff A."/>
            <person name="Bader C.D."/>
            <person name="Loehr J."/>
            <person name="Walesch S."/>
            <person name="Walt C."/>
            <person name="Boldt J."/>
            <person name="Bunk B."/>
            <person name="Haeckl F.J.F.P.J."/>
            <person name="Gunesch A.P."/>
            <person name="Birkelbach J."/>
            <person name="Nuebel U."/>
            <person name="Pietschmann T."/>
            <person name="Bach T."/>
            <person name="Mueller R."/>
        </authorList>
    </citation>
    <scope>NUCLEOTIDE SEQUENCE [LARGE SCALE GENOMIC DNA]</scope>
    <source>
        <strain evidence="2 3">MSr11954</strain>
    </source>
</reference>